<dbReference type="InterPro" id="IPR029000">
    <property type="entry name" value="Cyclophilin-like_dom_sf"/>
</dbReference>
<dbReference type="InterPro" id="IPR002130">
    <property type="entry name" value="Cyclophilin-type_PPIase_dom"/>
</dbReference>
<keyword evidence="4" id="KW-1185">Reference proteome</keyword>
<evidence type="ECO:0000313" key="3">
    <source>
        <dbReference type="EMBL" id="AKH18560.1"/>
    </source>
</evidence>
<dbReference type="AlphaFoldDB" id="A0A0F7JUT1"/>
<evidence type="ECO:0000256" key="1">
    <source>
        <dbReference type="RuleBase" id="RU363019"/>
    </source>
</evidence>
<dbReference type="PATRIC" id="fig|1309411.5.peg.2587"/>
<reference evidence="3 4" key="1">
    <citation type="submission" date="2015-01" db="EMBL/GenBank/DDBJ databases">
        <title>Deinococcus soli/N5/whole genome sequencing.</title>
        <authorList>
            <person name="Kim M.K."/>
            <person name="Srinivasan S."/>
            <person name="Lee J.-J."/>
        </authorList>
    </citation>
    <scope>NUCLEOTIDE SEQUENCE [LARGE SCALE GENOMIC DNA]</scope>
    <source>
        <strain evidence="3 4">N5</strain>
    </source>
</reference>
<protein>
    <recommendedName>
        <fullName evidence="1">Peptidyl-prolyl cis-trans isomerase</fullName>
        <shortName evidence="1">PPIase</shortName>
        <ecNumber evidence="1">5.2.1.8</ecNumber>
    </recommendedName>
</protein>
<comment type="similarity">
    <text evidence="1">Belongs to the cyclophilin-type PPIase family.</text>
</comment>
<sequence>MSRRALITVSVLMGAALVACAPAATTPAGTAPATTVPAPVTAAPVSPTPAATAPAPVLSFQAMPELTQAPVRSFSSAPAQIIDPNKRYRAILKTSQGDVTLDLYPKVAPAAVNNFVFLALNHFYDGTRFHRVIDGFMAQGGDPLSADPAQQANWGTGGPGYQFSAELVSGVRFDRAGVLGMARSQSLSSQGSQFFITVAPADFLSGNYTVFGQVIGGQDVLNRLQRNYTGSGPIAGAGADTLLGVQILQEQ</sequence>
<feature type="domain" description="PPIase cyclophilin-type" evidence="2">
    <location>
        <begin position="97"/>
        <end position="251"/>
    </location>
</feature>
<feature type="signal peptide" evidence="1">
    <location>
        <begin position="1"/>
        <end position="23"/>
    </location>
</feature>
<dbReference type="GO" id="GO:0003755">
    <property type="term" value="F:peptidyl-prolyl cis-trans isomerase activity"/>
    <property type="evidence" value="ECO:0007669"/>
    <property type="project" value="UniProtKB-UniRule"/>
</dbReference>
<dbReference type="PRINTS" id="PR00153">
    <property type="entry name" value="CSAPPISMRASE"/>
</dbReference>
<accession>A0A0F7JUT1</accession>
<dbReference type="SUPFAM" id="SSF50891">
    <property type="entry name" value="Cyclophilin-like"/>
    <property type="match status" value="1"/>
</dbReference>
<dbReference type="PROSITE" id="PS00170">
    <property type="entry name" value="CSA_PPIASE_1"/>
    <property type="match status" value="1"/>
</dbReference>
<name>A0A0F7JUT1_9DEIO</name>
<dbReference type="GO" id="GO:0006457">
    <property type="term" value="P:protein folding"/>
    <property type="evidence" value="ECO:0007669"/>
    <property type="project" value="InterPro"/>
</dbReference>
<dbReference type="PANTHER" id="PTHR45625">
    <property type="entry name" value="PEPTIDYL-PROLYL CIS-TRANS ISOMERASE-RELATED"/>
    <property type="match status" value="1"/>
</dbReference>
<comment type="function">
    <text evidence="1">PPIases accelerate the folding of proteins. It catalyzes the cis-trans isomerization of proline imidic peptide bonds in oligopeptides.</text>
</comment>
<dbReference type="EC" id="5.2.1.8" evidence="1"/>
<comment type="catalytic activity">
    <reaction evidence="1">
        <text>[protein]-peptidylproline (omega=180) = [protein]-peptidylproline (omega=0)</text>
        <dbReference type="Rhea" id="RHEA:16237"/>
        <dbReference type="Rhea" id="RHEA-COMP:10747"/>
        <dbReference type="Rhea" id="RHEA-COMP:10748"/>
        <dbReference type="ChEBI" id="CHEBI:83833"/>
        <dbReference type="ChEBI" id="CHEBI:83834"/>
        <dbReference type="EC" id="5.2.1.8"/>
    </reaction>
</comment>
<dbReference type="EMBL" id="CP011389">
    <property type="protein sequence ID" value="AKH18560.1"/>
    <property type="molecule type" value="Genomic_DNA"/>
</dbReference>
<dbReference type="PROSITE" id="PS51257">
    <property type="entry name" value="PROKAR_LIPOPROTEIN"/>
    <property type="match status" value="1"/>
</dbReference>
<dbReference type="KEGG" id="dch:SY84_12750"/>
<dbReference type="Gene3D" id="2.40.100.10">
    <property type="entry name" value="Cyclophilin-like"/>
    <property type="match status" value="1"/>
</dbReference>
<dbReference type="CDD" id="cd00317">
    <property type="entry name" value="cyclophilin"/>
    <property type="match status" value="1"/>
</dbReference>
<dbReference type="Proteomes" id="UP000034024">
    <property type="component" value="Chromosome"/>
</dbReference>
<dbReference type="PROSITE" id="PS50072">
    <property type="entry name" value="CSA_PPIASE_2"/>
    <property type="match status" value="1"/>
</dbReference>
<dbReference type="Pfam" id="PF00160">
    <property type="entry name" value="Pro_isomerase"/>
    <property type="match status" value="1"/>
</dbReference>
<dbReference type="InterPro" id="IPR020892">
    <property type="entry name" value="Cyclophilin-type_PPIase_CS"/>
</dbReference>
<keyword evidence="1" id="KW-0732">Signal</keyword>
<evidence type="ECO:0000313" key="4">
    <source>
        <dbReference type="Proteomes" id="UP000034024"/>
    </source>
</evidence>
<keyword evidence="1" id="KW-0697">Rotamase</keyword>
<keyword evidence="1 3" id="KW-0413">Isomerase</keyword>
<dbReference type="PANTHER" id="PTHR45625:SF16">
    <property type="entry name" value="PEPTIDYL-PROLYL CIS-TRANS ISOMERASE"/>
    <property type="match status" value="1"/>
</dbReference>
<proteinExistence type="inferred from homology"/>
<evidence type="ECO:0000259" key="2">
    <source>
        <dbReference type="PROSITE" id="PS50072"/>
    </source>
</evidence>
<organism evidence="3 4">
    <name type="scientific">Deinococcus soli</name>
    <name type="common">ex Cha et al. 2016</name>
    <dbReference type="NCBI Taxonomy" id="1309411"/>
    <lineage>
        <taxon>Bacteria</taxon>
        <taxon>Thermotogati</taxon>
        <taxon>Deinococcota</taxon>
        <taxon>Deinococci</taxon>
        <taxon>Deinococcales</taxon>
        <taxon>Deinococcaceae</taxon>
        <taxon>Deinococcus</taxon>
    </lineage>
</organism>
<gene>
    <name evidence="3" type="ORF">SY84_12750</name>
</gene>
<dbReference type="RefSeq" id="WP_046845219.1">
    <property type="nucleotide sequence ID" value="NZ_CP011389.1"/>
</dbReference>
<dbReference type="InterPro" id="IPR044666">
    <property type="entry name" value="Cyclophilin_A-like"/>
</dbReference>
<feature type="chain" id="PRO_5006515903" description="Peptidyl-prolyl cis-trans isomerase" evidence="1">
    <location>
        <begin position="24"/>
        <end position="251"/>
    </location>
</feature>